<gene>
    <name evidence="4" type="ORF">COV55_01995</name>
</gene>
<dbReference type="SUPFAM" id="SSF52172">
    <property type="entry name" value="CheY-like"/>
    <property type="match status" value="1"/>
</dbReference>
<evidence type="ECO:0000256" key="2">
    <source>
        <dbReference type="PROSITE-ProRule" id="PRU00169"/>
    </source>
</evidence>
<dbReference type="PROSITE" id="PS50110">
    <property type="entry name" value="RESPONSE_REGULATORY"/>
    <property type="match status" value="1"/>
</dbReference>
<protein>
    <submittedName>
        <fullName evidence="4">Response regulator</fullName>
    </submittedName>
</protein>
<dbReference type="PANTHER" id="PTHR44591:SF3">
    <property type="entry name" value="RESPONSE REGULATORY DOMAIN-CONTAINING PROTEIN"/>
    <property type="match status" value="1"/>
</dbReference>
<proteinExistence type="predicted"/>
<evidence type="ECO:0000313" key="4">
    <source>
        <dbReference type="EMBL" id="PIR06855.1"/>
    </source>
</evidence>
<feature type="domain" description="Response regulatory" evidence="3">
    <location>
        <begin position="5"/>
        <end position="121"/>
    </location>
</feature>
<reference evidence="4 5" key="1">
    <citation type="submission" date="2017-09" db="EMBL/GenBank/DDBJ databases">
        <title>Depth-based differentiation of microbial function through sediment-hosted aquifers and enrichment of novel symbionts in the deep terrestrial subsurface.</title>
        <authorList>
            <person name="Probst A.J."/>
            <person name="Ladd B."/>
            <person name="Jarett J.K."/>
            <person name="Geller-Mcgrath D.E."/>
            <person name="Sieber C.M."/>
            <person name="Emerson J.B."/>
            <person name="Anantharaman K."/>
            <person name="Thomas B.C."/>
            <person name="Malmstrom R."/>
            <person name="Stieglmeier M."/>
            <person name="Klingl A."/>
            <person name="Woyke T."/>
            <person name="Ryan C.M."/>
            <person name="Banfield J.F."/>
        </authorList>
    </citation>
    <scope>NUCLEOTIDE SEQUENCE [LARGE SCALE GENOMIC DNA]</scope>
    <source>
        <strain evidence="4">CG11_big_fil_rev_8_21_14_0_20_36_20</strain>
    </source>
</reference>
<name>A0A2H0NFB4_9BACT</name>
<dbReference type="Gene3D" id="3.40.50.2300">
    <property type="match status" value="1"/>
</dbReference>
<dbReference type="SMART" id="SM00448">
    <property type="entry name" value="REC"/>
    <property type="match status" value="1"/>
</dbReference>
<evidence type="ECO:0000259" key="3">
    <source>
        <dbReference type="PROSITE" id="PS50110"/>
    </source>
</evidence>
<feature type="modified residue" description="4-aspartylphosphate" evidence="2">
    <location>
        <position position="54"/>
    </location>
</feature>
<keyword evidence="1 2" id="KW-0597">Phosphoprotein</keyword>
<dbReference type="InterPro" id="IPR050595">
    <property type="entry name" value="Bact_response_regulator"/>
</dbReference>
<dbReference type="GO" id="GO:0000160">
    <property type="term" value="P:phosphorelay signal transduction system"/>
    <property type="evidence" value="ECO:0007669"/>
    <property type="project" value="InterPro"/>
</dbReference>
<dbReference type="InterPro" id="IPR011006">
    <property type="entry name" value="CheY-like_superfamily"/>
</dbReference>
<sequence length="126" mass="14355">MKNYKILIVEDDEFLLQMYTTKLNLEGFKVLGTPSGKQGLKMAKKDTPDLILLDLMLLEMNGIEVLENLKIDDNTKNIPVIILTNYSQKENIDRCLELGADDYLIKAHFVPSEVIVKIKKILSSEN</sequence>
<evidence type="ECO:0000256" key="1">
    <source>
        <dbReference type="ARBA" id="ARBA00022553"/>
    </source>
</evidence>
<dbReference type="PANTHER" id="PTHR44591">
    <property type="entry name" value="STRESS RESPONSE REGULATOR PROTEIN 1"/>
    <property type="match status" value="1"/>
</dbReference>
<dbReference type="InterPro" id="IPR001789">
    <property type="entry name" value="Sig_transdc_resp-reg_receiver"/>
</dbReference>
<accession>A0A2H0NFB4</accession>
<dbReference type="AlphaFoldDB" id="A0A2H0NFB4"/>
<dbReference type="EMBL" id="PCWQ01000008">
    <property type="protein sequence ID" value="PIR06855.1"/>
    <property type="molecule type" value="Genomic_DNA"/>
</dbReference>
<dbReference type="Proteomes" id="UP000230564">
    <property type="component" value="Unassembled WGS sequence"/>
</dbReference>
<dbReference type="Pfam" id="PF00072">
    <property type="entry name" value="Response_reg"/>
    <property type="match status" value="1"/>
</dbReference>
<organism evidence="4 5">
    <name type="scientific">Candidatus Komeilibacteria bacterium CG11_big_fil_rev_8_21_14_0_20_36_20</name>
    <dbReference type="NCBI Taxonomy" id="1974477"/>
    <lineage>
        <taxon>Bacteria</taxon>
        <taxon>Candidatus Komeiliibacteriota</taxon>
    </lineage>
</organism>
<evidence type="ECO:0000313" key="5">
    <source>
        <dbReference type="Proteomes" id="UP000230564"/>
    </source>
</evidence>
<comment type="caution">
    <text evidence="4">The sequence shown here is derived from an EMBL/GenBank/DDBJ whole genome shotgun (WGS) entry which is preliminary data.</text>
</comment>